<gene>
    <name evidence="1" type="ORF">MYCFIDRAFT_172205</name>
</gene>
<dbReference type="EMBL" id="KB446556">
    <property type="protein sequence ID" value="EME86457.1"/>
    <property type="molecule type" value="Genomic_DNA"/>
</dbReference>
<proteinExistence type="predicted"/>
<dbReference type="HOGENOM" id="CLU_2498813_0_0_1"/>
<dbReference type="Proteomes" id="UP000016932">
    <property type="component" value="Unassembled WGS sequence"/>
</dbReference>
<keyword evidence="2" id="KW-1185">Reference proteome</keyword>
<evidence type="ECO:0000313" key="2">
    <source>
        <dbReference type="Proteomes" id="UP000016932"/>
    </source>
</evidence>
<dbReference type="RefSeq" id="XP_007923716.1">
    <property type="nucleotide sequence ID" value="XM_007925525.1"/>
</dbReference>
<dbReference type="VEuPathDB" id="FungiDB:MYCFIDRAFT_172205"/>
<dbReference type="GeneID" id="19332763"/>
<name>M3BAX0_PSEFD</name>
<accession>M3BAX0</accession>
<protein>
    <submittedName>
        <fullName evidence="1">Uncharacterized protein</fullName>
    </submittedName>
</protein>
<dbReference type="AlphaFoldDB" id="M3BAX0"/>
<sequence length="86" mass="9906">MLRFLLTSILHVAESRADKRIGYLFESALSLDVRWEVRSWLWQLMCAASREPWSSIDVVLVEARPKHSIKILHTPRTDASHMGGCE</sequence>
<dbReference type="KEGG" id="pfj:MYCFIDRAFT_172205"/>
<organism evidence="1 2">
    <name type="scientific">Pseudocercospora fijiensis (strain CIRAD86)</name>
    <name type="common">Black leaf streak disease fungus</name>
    <name type="synonym">Mycosphaerella fijiensis</name>
    <dbReference type="NCBI Taxonomy" id="383855"/>
    <lineage>
        <taxon>Eukaryota</taxon>
        <taxon>Fungi</taxon>
        <taxon>Dikarya</taxon>
        <taxon>Ascomycota</taxon>
        <taxon>Pezizomycotina</taxon>
        <taxon>Dothideomycetes</taxon>
        <taxon>Dothideomycetidae</taxon>
        <taxon>Mycosphaerellales</taxon>
        <taxon>Mycosphaerellaceae</taxon>
        <taxon>Pseudocercospora</taxon>
    </lineage>
</organism>
<reference evidence="1 2" key="1">
    <citation type="journal article" date="2012" name="PLoS Pathog.">
        <title>Diverse lifestyles and strategies of plant pathogenesis encoded in the genomes of eighteen Dothideomycetes fungi.</title>
        <authorList>
            <person name="Ohm R.A."/>
            <person name="Feau N."/>
            <person name="Henrissat B."/>
            <person name="Schoch C.L."/>
            <person name="Horwitz B.A."/>
            <person name="Barry K.W."/>
            <person name="Condon B.J."/>
            <person name="Copeland A.C."/>
            <person name="Dhillon B."/>
            <person name="Glaser F."/>
            <person name="Hesse C.N."/>
            <person name="Kosti I."/>
            <person name="LaButti K."/>
            <person name="Lindquist E.A."/>
            <person name="Lucas S."/>
            <person name="Salamov A.A."/>
            <person name="Bradshaw R.E."/>
            <person name="Ciuffetti L."/>
            <person name="Hamelin R.C."/>
            <person name="Kema G.H.J."/>
            <person name="Lawrence C."/>
            <person name="Scott J.A."/>
            <person name="Spatafora J.W."/>
            <person name="Turgeon B.G."/>
            <person name="de Wit P.J.G.M."/>
            <person name="Zhong S."/>
            <person name="Goodwin S.B."/>
            <person name="Grigoriev I.V."/>
        </authorList>
    </citation>
    <scope>NUCLEOTIDE SEQUENCE [LARGE SCALE GENOMIC DNA]</scope>
    <source>
        <strain evidence="1 2">CIRAD86</strain>
    </source>
</reference>
<evidence type="ECO:0000313" key="1">
    <source>
        <dbReference type="EMBL" id="EME86457.1"/>
    </source>
</evidence>